<protein>
    <submittedName>
        <fullName evidence="1">Major seminal plasma glycoprotein PSP-II</fullName>
    </submittedName>
</protein>
<sequence>MYVQCRALAIANSTQSAAVGPRIWATGRLRGSNTCARVLQGSSGSVEMGHRVIVDQKNGFLGPPDFGIV</sequence>
<gene>
    <name evidence="1" type="ORF">KUDE01_029138</name>
</gene>
<comment type="caution">
    <text evidence="1">The sequence shown here is derived from an EMBL/GenBank/DDBJ whole genome shotgun (WGS) entry which is preliminary data.</text>
</comment>
<evidence type="ECO:0000313" key="1">
    <source>
        <dbReference type="EMBL" id="KAK1888355.1"/>
    </source>
</evidence>
<dbReference type="Proteomes" id="UP001228049">
    <property type="component" value="Unassembled WGS sequence"/>
</dbReference>
<organism evidence="1 2">
    <name type="scientific">Dissostichus eleginoides</name>
    <name type="common">Patagonian toothfish</name>
    <name type="synonym">Dissostichus amissus</name>
    <dbReference type="NCBI Taxonomy" id="100907"/>
    <lineage>
        <taxon>Eukaryota</taxon>
        <taxon>Metazoa</taxon>
        <taxon>Chordata</taxon>
        <taxon>Craniata</taxon>
        <taxon>Vertebrata</taxon>
        <taxon>Euteleostomi</taxon>
        <taxon>Actinopterygii</taxon>
        <taxon>Neopterygii</taxon>
        <taxon>Teleostei</taxon>
        <taxon>Neoteleostei</taxon>
        <taxon>Acanthomorphata</taxon>
        <taxon>Eupercaria</taxon>
        <taxon>Perciformes</taxon>
        <taxon>Notothenioidei</taxon>
        <taxon>Nototheniidae</taxon>
        <taxon>Dissostichus</taxon>
    </lineage>
</organism>
<keyword evidence="2" id="KW-1185">Reference proteome</keyword>
<dbReference type="AlphaFoldDB" id="A0AAD9BQR9"/>
<proteinExistence type="predicted"/>
<reference evidence="1" key="1">
    <citation type="submission" date="2023-04" db="EMBL/GenBank/DDBJ databases">
        <title>Chromosome-level genome of Chaenocephalus aceratus.</title>
        <authorList>
            <person name="Park H."/>
        </authorList>
    </citation>
    <scope>NUCLEOTIDE SEQUENCE</scope>
    <source>
        <strain evidence="1">DE</strain>
        <tissue evidence="1">Muscle</tissue>
    </source>
</reference>
<evidence type="ECO:0000313" key="2">
    <source>
        <dbReference type="Proteomes" id="UP001228049"/>
    </source>
</evidence>
<accession>A0AAD9BQR9</accession>
<name>A0AAD9BQR9_DISEL</name>
<dbReference type="EMBL" id="JASDAP010000018">
    <property type="protein sequence ID" value="KAK1888355.1"/>
    <property type="molecule type" value="Genomic_DNA"/>
</dbReference>